<dbReference type="AlphaFoldDB" id="A0AAE1UEZ4"/>
<dbReference type="Proteomes" id="UP001292094">
    <property type="component" value="Unassembled WGS sequence"/>
</dbReference>
<protein>
    <submittedName>
        <fullName evidence="2">Uncharacterized protein</fullName>
    </submittedName>
</protein>
<keyword evidence="3" id="KW-1185">Reference proteome</keyword>
<proteinExistence type="predicted"/>
<name>A0AAE1UEZ4_9EUCA</name>
<reference evidence="2" key="1">
    <citation type="submission" date="2023-11" db="EMBL/GenBank/DDBJ databases">
        <title>Genome assemblies of two species of porcelain crab, Petrolisthes cinctipes and Petrolisthes manimaculis (Anomura: Porcellanidae).</title>
        <authorList>
            <person name="Angst P."/>
        </authorList>
    </citation>
    <scope>NUCLEOTIDE SEQUENCE</scope>
    <source>
        <strain evidence="2">PB745_02</strain>
        <tissue evidence="2">Gill</tissue>
    </source>
</reference>
<evidence type="ECO:0000313" key="2">
    <source>
        <dbReference type="EMBL" id="KAK4321107.1"/>
    </source>
</evidence>
<organism evidence="2 3">
    <name type="scientific">Petrolisthes manimaculis</name>
    <dbReference type="NCBI Taxonomy" id="1843537"/>
    <lineage>
        <taxon>Eukaryota</taxon>
        <taxon>Metazoa</taxon>
        <taxon>Ecdysozoa</taxon>
        <taxon>Arthropoda</taxon>
        <taxon>Crustacea</taxon>
        <taxon>Multicrustacea</taxon>
        <taxon>Malacostraca</taxon>
        <taxon>Eumalacostraca</taxon>
        <taxon>Eucarida</taxon>
        <taxon>Decapoda</taxon>
        <taxon>Pleocyemata</taxon>
        <taxon>Anomura</taxon>
        <taxon>Galatheoidea</taxon>
        <taxon>Porcellanidae</taxon>
        <taxon>Petrolisthes</taxon>
    </lineage>
</organism>
<comment type="caution">
    <text evidence="2">The sequence shown here is derived from an EMBL/GenBank/DDBJ whole genome shotgun (WGS) entry which is preliminary data.</text>
</comment>
<feature type="region of interest" description="Disordered" evidence="1">
    <location>
        <begin position="46"/>
        <end position="67"/>
    </location>
</feature>
<sequence length="99" mass="10891">MKMGMVIFSLLRKEELLGCIRSSEDMDNDGQPCHVGRRWKRPWSIEDRRNGLGDSATGRGKGSQGLREDVGFNESLIQSSHVRDAGGGVLNVTKTFIAA</sequence>
<evidence type="ECO:0000313" key="3">
    <source>
        <dbReference type="Proteomes" id="UP001292094"/>
    </source>
</evidence>
<dbReference type="EMBL" id="JAWZYT010000618">
    <property type="protein sequence ID" value="KAK4321107.1"/>
    <property type="molecule type" value="Genomic_DNA"/>
</dbReference>
<gene>
    <name evidence="2" type="ORF">Pmani_008052</name>
</gene>
<accession>A0AAE1UEZ4</accession>
<evidence type="ECO:0000256" key="1">
    <source>
        <dbReference type="SAM" id="MobiDB-lite"/>
    </source>
</evidence>